<keyword evidence="15" id="KW-1185">Reference proteome</keyword>
<comment type="cofactor">
    <cofactor evidence="1 10">
        <name>Mg(2+)</name>
        <dbReference type="ChEBI" id="CHEBI:18420"/>
    </cofactor>
</comment>
<keyword evidence="6 10" id="KW-0547">Nucleotide-binding</keyword>
<sequence>MRPALLIHGPTASGKTQISLELAKRLGGEIVNADSMQVYRDLSVLTARPTDEEMKEAPHHLFGYKDAAERGSAGSWLRDARPIILDIQKRGNVPIIIGGTGLHLMALVDGLSEIPPIPEDSRQEVRKLFQQEGPLGAHRMLAETDPESAERLAPNDRQRVARALEVWYATGKTLSSYHENKTPPVLTKGEWLGIALTPPRQKLYGRIDSRFASMLIEGAMDEARALAARDLDPNLPAMKAHGMPWLLAYLRGEMKAELAAEYAKRDTRRYAKRQFTWIAHQFPFWPRIPSTEVDDRKRVIHALFKEIDAAYSNR</sequence>
<comment type="catalytic activity">
    <reaction evidence="9 10 11">
        <text>adenosine(37) in tRNA + dimethylallyl diphosphate = N(6)-dimethylallyladenosine(37) in tRNA + diphosphate</text>
        <dbReference type="Rhea" id="RHEA:26482"/>
        <dbReference type="Rhea" id="RHEA-COMP:10162"/>
        <dbReference type="Rhea" id="RHEA-COMP:10375"/>
        <dbReference type="ChEBI" id="CHEBI:33019"/>
        <dbReference type="ChEBI" id="CHEBI:57623"/>
        <dbReference type="ChEBI" id="CHEBI:74411"/>
        <dbReference type="ChEBI" id="CHEBI:74415"/>
        <dbReference type="EC" id="2.5.1.75"/>
    </reaction>
</comment>
<feature type="binding site" evidence="10">
    <location>
        <begin position="11"/>
        <end position="16"/>
    </location>
    <ligand>
        <name>substrate</name>
    </ligand>
</feature>
<dbReference type="InterPro" id="IPR027417">
    <property type="entry name" value="P-loop_NTPase"/>
</dbReference>
<keyword evidence="7 10" id="KW-0067">ATP-binding</keyword>
<evidence type="ECO:0000256" key="2">
    <source>
        <dbReference type="ARBA" id="ARBA00003213"/>
    </source>
</evidence>
<evidence type="ECO:0000256" key="5">
    <source>
        <dbReference type="ARBA" id="ARBA00022694"/>
    </source>
</evidence>
<evidence type="ECO:0000256" key="13">
    <source>
        <dbReference type="RuleBase" id="RU003785"/>
    </source>
</evidence>
<dbReference type="PANTHER" id="PTHR11088">
    <property type="entry name" value="TRNA DIMETHYLALLYLTRANSFERASE"/>
    <property type="match status" value="1"/>
</dbReference>
<proteinExistence type="inferred from homology"/>
<organism evidence="14 15">
    <name type="scientific">Ponticaulis profundi</name>
    <dbReference type="NCBI Taxonomy" id="2665222"/>
    <lineage>
        <taxon>Bacteria</taxon>
        <taxon>Pseudomonadati</taxon>
        <taxon>Pseudomonadota</taxon>
        <taxon>Alphaproteobacteria</taxon>
        <taxon>Hyphomonadales</taxon>
        <taxon>Hyphomonadaceae</taxon>
        <taxon>Ponticaulis</taxon>
    </lineage>
</organism>
<dbReference type="PANTHER" id="PTHR11088:SF60">
    <property type="entry name" value="TRNA DIMETHYLALLYLTRANSFERASE"/>
    <property type="match status" value="1"/>
</dbReference>
<evidence type="ECO:0000256" key="6">
    <source>
        <dbReference type="ARBA" id="ARBA00022741"/>
    </source>
</evidence>
<accession>A0ABW1SES1</accession>
<dbReference type="Pfam" id="PF01715">
    <property type="entry name" value="IPPT"/>
    <property type="match status" value="1"/>
</dbReference>
<evidence type="ECO:0000256" key="10">
    <source>
        <dbReference type="HAMAP-Rule" id="MF_00185"/>
    </source>
</evidence>
<dbReference type="NCBIfam" id="TIGR00174">
    <property type="entry name" value="miaA"/>
    <property type="match status" value="1"/>
</dbReference>
<dbReference type="InterPro" id="IPR018022">
    <property type="entry name" value="IPT"/>
</dbReference>
<name>A0ABW1SES1_9PROT</name>
<dbReference type="HAMAP" id="MF_00185">
    <property type="entry name" value="IPP_trans"/>
    <property type="match status" value="1"/>
</dbReference>
<feature type="region of interest" description="Interaction with substrate tRNA" evidence="10">
    <location>
        <begin position="158"/>
        <end position="162"/>
    </location>
</feature>
<dbReference type="Gene3D" id="3.40.50.300">
    <property type="entry name" value="P-loop containing nucleotide triphosphate hydrolases"/>
    <property type="match status" value="1"/>
</dbReference>
<dbReference type="InterPro" id="IPR039657">
    <property type="entry name" value="Dimethylallyltransferase"/>
</dbReference>
<dbReference type="Proteomes" id="UP001596303">
    <property type="component" value="Unassembled WGS sequence"/>
</dbReference>
<comment type="caution">
    <text evidence="10">Lacks conserved residue(s) required for the propagation of feature annotation.</text>
</comment>
<evidence type="ECO:0000256" key="12">
    <source>
        <dbReference type="RuleBase" id="RU003784"/>
    </source>
</evidence>
<dbReference type="Gene3D" id="1.10.20.140">
    <property type="match status" value="1"/>
</dbReference>
<protein>
    <recommendedName>
        <fullName evidence="10">tRNA dimethylallyltransferase</fullName>
        <ecNumber evidence="10">2.5.1.75</ecNumber>
    </recommendedName>
    <alternativeName>
        <fullName evidence="10">Dimethylallyl diphosphate:tRNA dimethylallyltransferase</fullName>
        <shortName evidence="10">DMAPP:tRNA dimethylallyltransferase</shortName>
        <shortName evidence="10">DMATase</shortName>
    </alternativeName>
    <alternativeName>
        <fullName evidence="10">Isopentenyl-diphosphate:tRNA isopentenyltransferase</fullName>
        <shortName evidence="10">IPP transferase</shortName>
        <shortName evidence="10">IPPT</shortName>
        <shortName evidence="10">IPTase</shortName>
    </alternativeName>
</protein>
<evidence type="ECO:0000256" key="3">
    <source>
        <dbReference type="ARBA" id="ARBA00005842"/>
    </source>
</evidence>
<comment type="caution">
    <text evidence="14">The sequence shown here is derived from an EMBL/GenBank/DDBJ whole genome shotgun (WGS) entry which is preliminary data.</text>
</comment>
<evidence type="ECO:0000256" key="1">
    <source>
        <dbReference type="ARBA" id="ARBA00001946"/>
    </source>
</evidence>
<evidence type="ECO:0000256" key="7">
    <source>
        <dbReference type="ARBA" id="ARBA00022840"/>
    </source>
</evidence>
<evidence type="ECO:0000256" key="9">
    <source>
        <dbReference type="ARBA" id="ARBA00049563"/>
    </source>
</evidence>
<evidence type="ECO:0000256" key="8">
    <source>
        <dbReference type="ARBA" id="ARBA00022842"/>
    </source>
</evidence>
<dbReference type="EC" id="2.5.1.75" evidence="10"/>
<keyword evidence="8 10" id="KW-0460">Magnesium</keyword>
<feature type="binding site" evidence="10">
    <location>
        <begin position="9"/>
        <end position="16"/>
    </location>
    <ligand>
        <name>ATP</name>
        <dbReference type="ChEBI" id="CHEBI:30616"/>
    </ligand>
</feature>
<comment type="similarity">
    <text evidence="3 10 13">Belongs to the IPP transferase family.</text>
</comment>
<feature type="site" description="Interaction with substrate tRNA" evidence="10">
    <location>
        <position position="100"/>
    </location>
</feature>
<dbReference type="GO" id="GO:0052381">
    <property type="term" value="F:tRNA dimethylallyltransferase activity"/>
    <property type="evidence" value="ECO:0007669"/>
    <property type="project" value="UniProtKB-EC"/>
</dbReference>
<dbReference type="EMBL" id="JBHSSW010000066">
    <property type="protein sequence ID" value="MFC6200217.1"/>
    <property type="molecule type" value="Genomic_DNA"/>
</dbReference>
<reference evidence="15" key="1">
    <citation type="journal article" date="2019" name="Int. J. Syst. Evol. Microbiol.">
        <title>The Global Catalogue of Microorganisms (GCM) 10K type strain sequencing project: providing services to taxonomists for standard genome sequencing and annotation.</title>
        <authorList>
            <consortium name="The Broad Institute Genomics Platform"/>
            <consortium name="The Broad Institute Genome Sequencing Center for Infectious Disease"/>
            <person name="Wu L."/>
            <person name="Ma J."/>
        </authorList>
    </citation>
    <scope>NUCLEOTIDE SEQUENCE [LARGE SCALE GENOMIC DNA]</scope>
    <source>
        <strain evidence="15">CGMCC-1.15741</strain>
    </source>
</reference>
<feature type="region of interest" description="Interaction with substrate tRNA" evidence="10">
    <location>
        <begin position="34"/>
        <end position="37"/>
    </location>
</feature>
<comment type="function">
    <text evidence="2 10 12">Catalyzes the transfer of a dimethylallyl group onto the adenine at position 37 in tRNAs that read codons beginning with uridine, leading to the formation of N6-(dimethylallyl)adenosine (i(6)A).</text>
</comment>
<gene>
    <name evidence="10 14" type="primary">miaA</name>
    <name evidence="14" type="ORF">ACFQDM_19255</name>
</gene>
<keyword evidence="5 10" id="KW-0819">tRNA processing</keyword>
<evidence type="ECO:0000313" key="15">
    <source>
        <dbReference type="Proteomes" id="UP001596303"/>
    </source>
</evidence>
<keyword evidence="4 10" id="KW-0808">Transferase</keyword>
<dbReference type="SUPFAM" id="SSF52540">
    <property type="entry name" value="P-loop containing nucleoside triphosphate hydrolases"/>
    <property type="match status" value="1"/>
</dbReference>
<evidence type="ECO:0000256" key="4">
    <source>
        <dbReference type="ARBA" id="ARBA00022679"/>
    </source>
</evidence>
<comment type="subunit">
    <text evidence="10">Monomer.</text>
</comment>
<dbReference type="RefSeq" id="WP_377382335.1">
    <property type="nucleotide sequence ID" value="NZ_JBHSSW010000066.1"/>
</dbReference>
<feature type="site" description="Interaction with substrate tRNA" evidence="10">
    <location>
        <position position="122"/>
    </location>
</feature>
<evidence type="ECO:0000313" key="14">
    <source>
        <dbReference type="EMBL" id="MFC6200217.1"/>
    </source>
</evidence>
<evidence type="ECO:0000256" key="11">
    <source>
        <dbReference type="RuleBase" id="RU003783"/>
    </source>
</evidence>